<evidence type="ECO:0000313" key="1">
    <source>
        <dbReference type="EMBL" id="QHS81901.1"/>
    </source>
</evidence>
<sequence>MPSRRTYHPTGRSSRSYLNLNIPASKASVFLVPSLPAMYQIVTEIVSVPVTNICAFYSEYEAFILKIIQFIIDKVSLDTVILEIQALHKEIQTAVQANEILKTIETIMLTIVDNIAAGVDINLVLSRIAYLKQELTLAKDLPVVYNDIAELIGLVIDQITNKEPLDNVLTNLIAIHTEMVTEVQLAKEILEIQNVIITIIQNIIDAIDINLIMNRITYLQGLVKAYFK</sequence>
<dbReference type="EMBL" id="MN740761">
    <property type="protein sequence ID" value="QHS81901.1"/>
    <property type="molecule type" value="Genomic_DNA"/>
</dbReference>
<organism evidence="1">
    <name type="scientific">viral metagenome</name>
    <dbReference type="NCBI Taxonomy" id="1070528"/>
    <lineage>
        <taxon>unclassified sequences</taxon>
        <taxon>metagenomes</taxon>
        <taxon>organismal metagenomes</taxon>
    </lineage>
</organism>
<dbReference type="AlphaFoldDB" id="A0A6C0ARH4"/>
<protein>
    <submittedName>
        <fullName evidence="1">Uncharacterized protein</fullName>
    </submittedName>
</protein>
<name>A0A6C0ARH4_9ZZZZ</name>
<reference evidence="1" key="1">
    <citation type="journal article" date="2020" name="Nature">
        <title>Giant virus diversity and host interactions through global metagenomics.</title>
        <authorList>
            <person name="Schulz F."/>
            <person name="Roux S."/>
            <person name="Paez-Espino D."/>
            <person name="Jungbluth S."/>
            <person name="Walsh D.A."/>
            <person name="Denef V.J."/>
            <person name="McMahon K.D."/>
            <person name="Konstantinidis K.T."/>
            <person name="Eloe-Fadrosh E.A."/>
            <person name="Kyrpides N.C."/>
            <person name="Woyke T."/>
        </authorList>
    </citation>
    <scope>NUCLEOTIDE SEQUENCE</scope>
    <source>
        <strain evidence="1">GVMAG-S-1101164-72</strain>
    </source>
</reference>
<accession>A0A6C0ARH4</accession>
<proteinExistence type="predicted"/>